<dbReference type="Proteomes" id="UP000187203">
    <property type="component" value="Unassembled WGS sequence"/>
</dbReference>
<organism evidence="1 2">
    <name type="scientific">Corchorus olitorius</name>
    <dbReference type="NCBI Taxonomy" id="93759"/>
    <lineage>
        <taxon>Eukaryota</taxon>
        <taxon>Viridiplantae</taxon>
        <taxon>Streptophyta</taxon>
        <taxon>Embryophyta</taxon>
        <taxon>Tracheophyta</taxon>
        <taxon>Spermatophyta</taxon>
        <taxon>Magnoliopsida</taxon>
        <taxon>eudicotyledons</taxon>
        <taxon>Gunneridae</taxon>
        <taxon>Pentapetalae</taxon>
        <taxon>rosids</taxon>
        <taxon>malvids</taxon>
        <taxon>Malvales</taxon>
        <taxon>Malvaceae</taxon>
        <taxon>Grewioideae</taxon>
        <taxon>Apeibeae</taxon>
        <taxon>Corchorus</taxon>
    </lineage>
</organism>
<gene>
    <name evidence="1" type="ORF">COLO4_09856</name>
</gene>
<keyword evidence="2" id="KW-1185">Reference proteome</keyword>
<protein>
    <submittedName>
        <fullName evidence="1">Uncharacterized protein</fullName>
    </submittedName>
</protein>
<dbReference type="AlphaFoldDB" id="A0A1R3KAW6"/>
<comment type="caution">
    <text evidence="1">The sequence shown here is derived from an EMBL/GenBank/DDBJ whole genome shotgun (WGS) entry which is preliminary data.</text>
</comment>
<accession>A0A1R3KAW6</accession>
<name>A0A1R3KAW6_9ROSI</name>
<evidence type="ECO:0000313" key="2">
    <source>
        <dbReference type="Proteomes" id="UP000187203"/>
    </source>
</evidence>
<evidence type="ECO:0000313" key="1">
    <source>
        <dbReference type="EMBL" id="OMP04203.1"/>
    </source>
</evidence>
<proteinExistence type="predicted"/>
<reference evidence="2" key="1">
    <citation type="submission" date="2013-09" db="EMBL/GenBank/DDBJ databases">
        <title>Corchorus olitorius genome sequencing.</title>
        <authorList>
            <person name="Alam M."/>
            <person name="Haque M.S."/>
            <person name="Islam M.S."/>
            <person name="Emdad E.M."/>
            <person name="Islam M.M."/>
            <person name="Ahmed B."/>
            <person name="Halim A."/>
            <person name="Hossen Q.M.M."/>
            <person name="Hossain M.Z."/>
            <person name="Ahmed R."/>
            <person name="Khan M.M."/>
            <person name="Islam R."/>
            <person name="Rashid M.M."/>
            <person name="Khan S.A."/>
            <person name="Rahman M.S."/>
            <person name="Alam M."/>
            <person name="Yahiya A.S."/>
            <person name="Khan M.S."/>
            <person name="Azam M.S."/>
            <person name="Haque T."/>
            <person name="Lashkar M.Z.H."/>
            <person name="Akhand A.I."/>
            <person name="Morshed G."/>
            <person name="Roy S."/>
            <person name="Uddin K.S."/>
            <person name="Rabeya T."/>
            <person name="Hossain A.S."/>
            <person name="Chowdhury A."/>
            <person name="Snigdha A.R."/>
            <person name="Mortoza M.S."/>
            <person name="Matin S.A."/>
            <person name="Hoque S.M.E."/>
            <person name="Islam M.K."/>
            <person name="Roy D.K."/>
            <person name="Haider R."/>
            <person name="Moosa M.M."/>
            <person name="Elias S.M."/>
            <person name="Hasan A.M."/>
            <person name="Jahan S."/>
            <person name="Shafiuddin M."/>
            <person name="Mahmood N."/>
            <person name="Shommy N.S."/>
        </authorList>
    </citation>
    <scope>NUCLEOTIDE SEQUENCE [LARGE SCALE GENOMIC DNA]</scope>
    <source>
        <strain evidence="2">cv. O-4</strain>
    </source>
</reference>
<sequence length="31" mass="3511">MSHQTCERARKNTKKSIMVKGIGARRLHSDA</sequence>
<dbReference type="EMBL" id="AWUE01014277">
    <property type="protein sequence ID" value="OMP04203.1"/>
    <property type="molecule type" value="Genomic_DNA"/>
</dbReference>